<evidence type="ECO:0000256" key="2">
    <source>
        <dbReference type="ARBA" id="ARBA00010350"/>
    </source>
</evidence>
<evidence type="ECO:0000256" key="1">
    <source>
        <dbReference type="ARBA" id="ARBA00004141"/>
    </source>
</evidence>
<feature type="transmembrane region" description="Helical" evidence="6">
    <location>
        <begin position="189"/>
        <end position="222"/>
    </location>
</feature>
<feature type="transmembrane region" description="Helical" evidence="6">
    <location>
        <begin position="114"/>
        <end position="138"/>
    </location>
</feature>
<feature type="transmembrane region" description="Helical" evidence="6">
    <location>
        <begin position="54"/>
        <end position="74"/>
    </location>
</feature>
<sequence>MSKTMLNTLSSFYNTLDQKIEKPVQTHLRRVYFSLSASLLAAAAGAYVHLFTDFISGSVWSVLGSLVLLITINATVHTRENELYRFLALMAFSALSGLSTGPLLDFVISVNASLIVTAFMVTAVLFGTLLGMLSAMCWVSMFNMFIRSPALFQVNLYTGLAVMCGFIVYDTQLIMEKKRMGDNDYIRYEIYIAFFFKIFSVMYFNFIFIASICSSILLEYFVARLLFFVKKRSERKEETENENNITVNTAKSKLLRISFNLWLL</sequence>
<dbReference type="PANTHER" id="PTHR23291:SF32">
    <property type="entry name" value="BAX INHIBITOR 1"/>
    <property type="match status" value="1"/>
</dbReference>
<evidence type="ECO:0000313" key="7">
    <source>
        <dbReference type="EMBL" id="KRX26311.1"/>
    </source>
</evidence>
<name>A0A0V0SI53_9BILA</name>
<feature type="transmembrane region" description="Helical" evidence="6">
    <location>
        <begin position="86"/>
        <end position="108"/>
    </location>
</feature>
<feature type="transmembrane region" description="Helical" evidence="6">
    <location>
        <begin position="150"/>
        <end position="169"/>
    </location>
</feature>
<evidence type="ECO:0000256" key="4">
    <source>
        <dbReference type="ARBA" id="ARBA00022989"/>
    </source>
</evidence>
<evidence type="ECO:0000256" key="6">
    <source>
        <dbReference type="RuleBase" id="RU004379"/>
    </source>
</evidence>
<keyword evidence="3 6" id="KW-0812">Transmembrane</keyword>
<organism evidence="7 8">
    <name type="scientific">Trichinella nelsoni</name>
    <dbReference type="NCBI Taxonomy" id="6336"/>
    <lineage>
        <taxon>Eukaryota</taxon>
        <taxon>Metazoa</taxon>
        <taxon>Ecdysozoa</taxon>
        <taxon>Nematoda</taxon>
        <taxon>Enoplea</taxon>
        <taxon>Dorylaimia</taxon>
        <taxon>Trichinellida</taxon>
        <taxon>Trichinellidae</taxon>
        <taxon>Trichinella</taxon>
    </lineage>
</organism>
<dbReference type="GO" id="GO:2001234">
    <property type="term" value="P:negative regulation of apoptotic signaling pathway"/>
    <property type="evidence" value="ECO:0007669"/>
    <property type="project" value="TreeGrafter"/>
</dbReference>
<keyword evidence="4 6" id="KW-1133">Transmembrane helix</keyword>
<evidence type="ECO:0000256" key="5">
    <source>
        <dbReference type="ARBA" id="ARBA00023136"/>
    </source>
</evidence>
<reference evidence="7 8" key="1">
    <citation type="submission" date="2015-01" db="EMBL/GenBank/DDBJ databases">
        <title>Evolution of Trichinella species and genotypes.</title>
        <authorList>
            <person name="Korhonen P.K."/>
            <person name="Edoardo P."/>
            <person name="Giuseppe L.R."/>
            <person name="Gasser R.B."/>
        </authorList>
    </citation>
    <scope>NUCLEOTIDE SEQUENCE [LARGE SCALE GENOMIC DNA]</scope>
    <source>
        <strain evidence="7">ISS37</strain>
    </source>
</reference>
<evidence type="ECO:0000313" key="8">
    <source>
        <dbReference type="Proteomes" id="UP000054630"/>
    </source>
</evidence>
<dbReference type="GO" id="GO:0031966">
    <property type="term" value="C:mitochondrial membrane"/>
    <property type="evidence" value="ECO:0007669"/>
    <property type="project" value="TreeGrafter"/>
</dbReference>
<keyword evidence="8" id="KW-1185">Reference proteome</keyword>
<dbReference type="STRING" id="6336.A0A0V0SI53"/>
<dbReference type="OrthoDB" id="1277691at2759"/>
<dbReference type="Pfam" id="PF01027">
    <property type="entry name" value="Bax1-I"/>
    <property type="match status" value="1"/>
</dbReference>
<gene>
    <name evidence="7" type="primary">tmbim6</name>
    <name evidence="7" type="ORF">T07_8986</name>
</gene>
<keyword evidence="5 6" id="KW-0472">Membrane</keyword>
<protein>
    <submittedName>
        <fullName evidence="7">Putative Bax inhibitor 1</fullName>
    </submittedName>
</protein>
<dbReference type="EMBL" id="JYDL01000008">
    <property type="protein sequence ID" value="KRX26311.1"/>
    <property type="molecule type" value="Genomic_DNA"/>
</dbReference>
<dbReference type="PANTHER" id="PTHR23291">
    <property type="entry name" value="BAX INHIBITOR-RELATED"/>
    <property type="match status" value="1"/>
</dbReference>
<comment type="similarity">
    <text evidence="2 6">Belongs to the BI1 family.</text>
</comment>
<proteinExistence type="inferred from homology"/>
<dbReference type="GO" id="GO:0033119">
    <property type="term" value="P:negative regulation of RNA splicing"/>
    <property type="evidence" value="ECO:0007669"/>
    <property type="project" value="TreeGrafter"/>
</dbReference>
<feature type="transmembrane region" description="Helical" evidence="6">
    <location>
        <begin position="31"/>
        <end position="48"/>
    </location>
</feature>
<comment type="subcellular location">
    <subcellularLocation>
        <location evidence="1">Membrane</location>
        <topology evidence="1">Multi-pass membrane protein</topology>
    </subcellularLocation>
</comment>
<comment type="caution">
    <text evidence="7">The sequence shown here is derived from an EMBL/GenBank/DDBJ whole genome shotgun (WGS) entry which is preliminary data.</text>
</comment>
<dbReference type="AlphaFoldDB" id="A0A0V0SI53"/>
<dbReference type="Proteomes" id="UP000054630">
    <property type="component" value="Unassembled WGS sequence"/>
</dbReference>
<accession>A0A0V0SI53</accession>
<evidence type="ECO:0000256" key="3">
    <source>
        <dbReference type="ARBA" id="ARBA00022692"/>
    </source>
</evidence>
<dbReference type="GO" id="GO:0019899">
    <property type="term" value="F:enzyme binding"/>
    <property type="evidence" value="ECO:0007669"/>
    <property type="project" value="TreeGrafter"/>
</dbReference>
<dbReference type="GO" id="GO:0034620">
    <property type="term" value="P:cellular response to unfolded protein"/>
    <property type="evidence" value="ECO:0007669"/>
    <property type="project" value="TreeGrafter"/>
</dbReference>
<dbReference type="InterPro" id="IPR006214">
    <property type="entry name" value="Bax_inhibitor_1-related"/>
</dbReference>